<evidence type="ECO:0000313" key="2">
    <source>
        <dbReference type="EMBL" id="CAI5740930.1"/>
    </source>
</evidence>
<name>A0AAV0UVH3_9STRA</name>
<dbReference type="AlphaFoldDB" id="A0AAV0UVH3"/>
<dbReference type="Proteomes" id="UP001159659">
    <property type="component" value="Unassembled WGS sequence"/>
</dbReference>
<feature type="region of interest" description="Disordered" evidence="1">
    <location>
        <begin position="131"/>
        <end position="152"/>
    </location>
</feature>
<dbReference type="InterPro" id="IPR014729">
    <property type="entry name" value="Rossmann-like_a/b/a_fold"/>
</dbReference>
<dbReference type="PANTHER" id="PTHR10211">
    <property type="entry name" value="DEOXYRIBODIPYRIMIDINE PHOTOLYASE"/>
    <property type="match status" value="1"/>
</dbReference>
<dbReference type="InterPro" id="IPR052219">
    <property type="entry name" value="Photolyase_Class-2"/>
</dbReference>
<evidence type="ECO:0000256" key="1">
    <source>
        <dbReference type="SAM" id="MobiDB-lite"/>
    </source>
</evidence>
<evidence type="ECO:0000313" key="3">
    <source>
        <dbReference type="Proteomes" id="UP001159659"/>
    </source>
</evidence>
<reference evidence="2" key="1">
    <citation type="submission" date="2022-12" db="EMBL/GenBank/DDBJ databases">
        <authorList>
            <person name="Webb A."/>
        </authorList>
    </citation>
    <scope>NUCLEOTIDE SEQUENCE</scope>
    <source>
        <strain evidence="2">Pf2</strain>
    </source>
</reference>
<dbReference type="EMBL" id="CANTFK010000994">
    <property type="protein sequence ID" value="CAI5740930.1"/>
    <property type="molecule type" value="Genomic_DNA"/>
</dbReference>
<dbReference type="PANTHER" id="PTHR10211:SF0">
    <property type="entry name" value="DEOXYRIBODIPYRIMIDINE PHOTO-LYASE"/>
    <property type="match status" value="1"/>
</dbReference>
<comment type="caution">
    <text evidence="2">The sequence shown here is derived from an EMBL/GenBank/DDBJ whole genome shotgun (WGS) entry which is preliminary data.</text>
</comment>
<dbReference type="Gene3D" id="1.10.579.10">
    <property type="entry name" value="DNA Cyclobutane Dipyrimidine Photolyase, subunit A, domain 3"/>
    <property type="match status" value="1"/>
</dbReference>
<proteinExistence type="predicted"/>
<gene>
    <name evidence="2" type="ORF">PFR002_LOCUS9415</name>
</gene>
<dbReference type="GO" id="GO:0000719">
    <property type="term" value="P:photoreactive repair"/>
    <property type="evidence" value="ECO:0007669"/>
    <property type="project" value="TreeGrafter"/>
</dbReference>
<feature type="compositionally biased region" description="Basic and acidic residues" evidence="1">
    <location>
        <begin position="85"/>
        <end position="112"/>
    </location>
</feature>
<sequence length="769" mass="86675">MSSSLPEAVKARRISEQLATLEQQRAMGNLPHNDTPLRLYQVRNGGFVRVLDQYPEPISQSMLEAIDVFIRNSTESEDLETTKAANEKKKEFEIKTEERQRDTAAMEQEHKRQEQHVEVVAADAAHGVVTAASTDKDEDDVEKTQPSGFIGVNFAPPWETATAVKRPEELLAQKERVSDCLGKHAEMEDQVETLLWPPQLEERRKLWFVPRNSGRKTSVIGAKNQPIVYWMHNTLRVMQGNYGLEAAIMLSRRLAAPLVAVCFVSASIIYPVCHAMTASDAYARYTFVELYQQFKQAGVPFYGFTAKESEMSTTLNDKHSLSLTTNPLYELLDAFEPHAVVVDAMFDPPSRRDMVYLAHYLNLNRSSCSWSFLSMDSTTCCPAYQLSLKLQRTLEHSVIFASEKQFGAEYAPFVEPRNETYVFSPLPRVGAPDPVVNQQRVEMLFTILQRLHLEEINWLVVKAENAQSSTQMRRFSEGEGLQKLSQLLTGSDNQPAIQTELRGGGVLSLLPFIRHGTLFAGYVLRRIDEAIDSCPTPASPLERKALAMRKVMRSRAMKYLGKERDYVLYLSLWSTSAAGSECFRLSEIAHPDITSLCTSEIITGLNISAPRSSALDTYRKLLPTWAYSAASITEKSKGEVKGAALYDPYELESARTKDLYWNEIQKLFIEQQYLHPLLVVYWAFRILTWSVSCRAAIATIESLISQCALGSNCSPDAVVVVWKQLFRLGSTSINEISDGKEIAKLEDVRQFQHALEGEIASQPKLQLRP</sequence>
<organism evidence="2 3">
    <name type="scientific">Peronospora farinosa</name>
    <dbReference type="NCBI Taxonomy" id="134698"/>
    <lineage>
        <taxon>Eukaryota</taxon>
        <taxon>Sar</taxon>
        <taxon>Stramenopiles</taxon>
        <taxon>Oomycota</taxon>
        <taxon>Peronosporomycetes</taxon>
        <taxon>Peronosporales</taxon>
        <taxon>Peronosporaceae</taxon>
        <taxon>Peronospora</taxon>
    </lineage>
</organism>
<protein>
    <recommendedName>
        <fullName evidence="4">Photolyase/cryptochrome alpha/beta domain-containing protein</fullName>
    </recommendedName>
</protein>
<dbReference type="Gene3D" id="3.40.50.620">
    <property type="entry name" value="HUPs"/>
    <property type="match status" value="1"/>
</dbReference>
<feature type="region of interest" description="Disordered" evidence="1">
    <location>
        <begin position="79"/>
        <end position="112"/>
    </location>
</feature>
<dbReference type="GO" id="GO:0003904">
    <property type="term" value="F:deoxyribodipyrimidine photo-lyase activity"/>
    <property type="evidence" value="ECO:0007669"/>
    <property type="project" value="TreeGrafter"/>
</dbReference>
<accession>A0AAV0UVH3</accession>
<evidence type="ECO:0008006" key="4">
    <source>
        <dbReference type="Google" id="ProtNLM"/>
    </source>
</evidence>